<proteinExistence type="predicted"/>
<name>A0A2K2BIT0_POPTR</name>
<accession>A0A2K2BIT0</accession>
<dbReference type="EMBL" id="CM009291">
    <property type="protein sequence ID" value="PNT49681.1"/>
    <property type="molecule type" value="Genomic_DNA"/>
</dbReference>
<gene>
    <name evidence="1" type="ORF">POPTR_002G143500</name>
</gene>
<reference evidence="1 2" key="1">
    <citation type="journal article" date="2006" name="Science">
        <title>The genome of black cottonwood, Populus trichocarpa (Torr. &amp; Gray).</title>
        <authorList>
            <person name="Tuskan G.A."/>
            <person name="Difazio S."/>
            <person name="Jansson S."/>
            <person name="Bohlmann J."/>
            <person name="Grigoriev I."/>
            <person name="Hellsten U."/>
            <person name="Putnam N."/>
            <person name="Ralph S."/>
            <person name="Rombauts S."/>
            <person name="Salamov A."/>
            <person name="Schein J."/>
            <person name="Sterck L."/>
            <person name="Aerts A."/>
            <person name="Bhalerao R.R."/>
            <person name="Bhalerao R.P."/>
            <person name="Blaudez D."/>
            <person name="Boerjan W."/>
            <person name="Brun A."/>
            <person name="Brunner A."/>
            <person name="Busov V."/>
            <person name="Campbell M."/>
            <person name="Carlson J."/>
            <person name="Chalot M."/>
            <person name="Chapman J."/>
            <person name="Chen G.L."/>
            <person name="Cooper D."/>
            <person name="Coutinho P.M."/>
            <person name="Couturier J."/>
            <person name="Covert S."/>
            <person name="Cronk Q."/>
            <person name="Cunningham R."/>
            <person name="Davis J."/>
            <person name="Degroeve S."/>
            <person name="Dejardin A."/>
            <person name="Depamphilis C."/>
            <person name="Detter J."/>
            <person name="Dirks B."/>
            <person name="Dubchak I."/>
            <person name="Duplessis S."/>
            <person name="Ehlting J."/>
            <person name="Ellis B."/>
            <person name="Gendler K."/>
            <person name="Goodstein D."/>
            <person name="Gribskov M."/>
            <person name="Grimwood J."/>
            <person name="Groover A."/>
            <person name="Gunter L."/>
            <person name="Hamberger B."/>
            <person name="Heinze B."/>
            <person name="Helariutta Y."/>
            <person name="Henrissat B."/>
            <person name="Holligan D."/>
            <person name="Holt R."/>
            <person name="Huang W."/>
            <person name="Islam-Faridi N."/>
            <person name="Jones S."/>
            <person name="Jones-Rhoades M."/>
            <person name="Jorgensen R."/>
            <person name="Joshi C."/>
            <person name="Kangasjarvi J."/>
            <person name="Karlsson J."/>
            <person name="Kelleher C."/>
            <person name="Kirkpatrick R."/>
            <person name="Kirst M."/>
            <person name="Kohler A."/>
            <person name="Kalluri U."/>
            <person name="Larimer F."/>
            <person name="Leebens-Mack J."/>
            <person name="Leple J.C."/>
            <person name="Locascio P."/>
            <person name="Lou Y."/>
            <person name="Lucas S."/>
            <person name="Martin F."/>
            <person name="Montanini B."/>
            <person name="Napoli C."/>
            <person name="Nelson D.R."/>
            <person name="Nelson C."/>
            <person name="Nieminen K."/>
            <person name="Nilsson O."/>
            <person name="Pereda V."/>
            <person name="Peter G."/>
            <person name="Philippe R."/>
            <person name="Pilate G."/>
            <person name="Poliakov A."/>
            <person name="Razumovskaya J."/>
            <person name="Richardson P."/>
            <person name="Rinaldi C."/>
            <person name="Ritland K."/>
            <person name="Rouze P."/>
            <person name="Ryaboy D."/>
            <person name="Schmutz J."/>
            <person name="Schrader J."/>
            <person name="Segerman B."/>
            <person name="Shin H."/>
            <person name="Siddiqui A."/>
            <person name="Sterky F."/>
            <person name="Terry A."/>
            <person name="Tsai C.J."/>
            <person name="Uberbacher E."/>
            <person name="Unneberg P."/>
            <person name="Vahala J."/>
            <person name="Wall K."/>
            <person name="Wessler S."/>
            <person name="Yang G."/>
            <person name="Yin T."/>
            <person name="Douglas C."/>
            <person name="Marra M."/>
            <person name="Sandberg G."/>
            <person name="Van de Peer Y."/>
            <person name="Rokhsar D."/>
        </authorList>
    </citation>
    <scope>NUCLEOTIDE SEQUENCE [LARGE SCALE GENOMIC DNA]</scope>
    <source>
        <strain evidence="2">cv. Nisqually</strain>
    </source>
</reference>
<dbReference type="AlphaFoldDB" id="A0A2K2BIT0"/>
<organism evidence="1 2">
    <name type="scientific">Populus trichocarpa</name>
    <name type="common">Western balsam poplar</name>
    <name type="synonym">Populus balsamifera subsp. trichocarpa</name>
    <dbReference type="NCBI Taxonomy" id="3694"/>
    <lineage>
        <taxon>Eukaryota</taxon>
        <taxon>Viridiplantae</taxon>
        <taxon>Streptophyta</taxon>
        <taxon>Embryophyta</taxon>
        <taxon>Tracheophyta</taxon>
        <taxon>Spermatophyta</taxon>
        <taxon>Magnoliopsida</taxon>
        <taxon>eudicotyledons</taxon>
        <taxon>Gunneridae</taxon>
        <taxon>Pentapetalae</taxon>
        <taxon>rosids</taxon>
        <taxon>fabids</taxon>
        <taxon>Malpighiales</taxon>
        <taxon>Salicaceae</taxon>
        <taxon>Saliceae</taxon>
        <taxon>Populus</taxon>
    </lineage>
</organism>
<dbReference type="InParanoid" id="A0A2K2BIT0"/>
<sequence length="66" mass="7640">MSLFGIGSNVRTSFCFFDRWHHHHHNVVEKVSSPLNQLPPLVITLLNYYLLLSVSQPSLYLETRSV</sequence>
<evidence type="ECO:0000313" key="1">
    <source>
        <dbReference type="EMBL" id="PNT49681.1"/>
    </source>
</evidence>
<protein>
    <submittedName>
        <fullName evidence="1">Uncharacterized protein</fullName>
    </submittedName>
</protein>
<evidence type="ECO:0000313" key="2">
    <source>
        <dbReference type="Proteomes" id="UP000006729"/>
    </source>
</evidence>
<dbReference type="Proteomes" id="UP000006729">
    <property type="component" value="Chromosome 2"/>
</dbReference>
<keyword evidence="2" id="KW-1185">Reference proteome</keyword>